<proteinExistence type="predicted"/>
<dbReference type="PANTHER" id="PTHR46082:SF11">
    <property type="entry name" value="AAA+ ATPASE DOMAIN-CONTAINING PROTEIN-RELATED"/>
    <property type="match status" value="1"/>
</dbReference>
<dbReference type="InterPro" id="IPR056884">
    <property type="entry name" value="NPHP3-like_N"/>
</dbReference>
<feature type="region of interest" description="Disordered" evidence="2">
    <location>
        <begin position="1587"/>
        <end position="1609"/>
    </location>
</feature>
<dbReference type="EMBL" id="JAGPUO010000043">
    <property type="protein sequence ID" value="KAG5654894.1"/>
    <property type="molecule type" value="Genomic_DNA"/>
</dbReference>
<evidence type="ECO:0000256" key="1">
    <source>
        <dbReference type="ARBA" id="ARBA00022737"/>
    </source>
</evidence>
<organism evidence="5 6">
    <name type="scientific">Fusarium avenaceum</name>
    <dbReference type="NCBI Taxonomy" id="40199"/>
    <lineage>
        <taxon>Eukaryota</taxon>
        <taxon>Fungi</taxon>
        <taxon>Dikarya</taxon>
        <taxon>Ascomycota</taxon>
        <taxon>Pezizomycotina</taxon>
        <taxon>Sordariomycetes</taxon>
        <taxon>Hypocreomycetidae</taxon>
        <taxon>Hypocreales</taxon>
        <taxon>Nectriaceae</taxon>
        <taxon>Fusarium</taxon>
        <taxon>Fusarium tricinctum species complex</taxon>
    </lineage>
</organism>
<evidence type="ECO:0000259" key="3">
    <source>
        <dbReference type="Pfam" id="PF01048"/>
    </source>
</evidence>
<feature type="compositionally biased region" description="Polar residues" evidence="2">
    <location>
        <begin position="1262"/>
        <end position="1272"/>
    </location>
</feature>
<dbReference type="InterPro" id="IPR053137">
    <property type="entry name" value="NLR-like"/>
</dbReference>
<evidence type="ECO:0000313" key="6">
    <source>
        <dbReference type="Proteomes" id="UP000782241"/>
    </source>
</evidence>
<dbReference type="PANTHER" id="PTHR46082">
    <property type="entry name" value="ATP/GTP-BINDING PROTEIN-RELATED"/>
    <property type="match status" value="1"/>
</dbReference>
<reference evidence="5" key="1">
    <citation type="submission" date="2021-04" db="EMBL/GenBank/DDBJ databases">
        <title>Draft genome of Fusarium avenaceum strain F156N33, isolated from an atmospheric sample in Virginia.</title>
        <authorList>
            <person name="Yang S."/>
            <person name="Vinatzer B.A."/>
            <person name="Coleman J."/>
        </authorList>
    </citation>
    <scope>NUCLEOTIDE SEQUENCE</scope>
    <source>
        <strain evidence="5">F156N33</strain>
    </source>
</reference>
<protein>
    <recommendedName>
        <fullName evidence="7">NACHT domain-containing protein</fullName>
    </recommendedName>
</protein>
<dbReference type="InterPro" id="IPR000845">
    <property type="entry name" value="Nucleoside_phosphorylase_d"/>
</dbReference>
<dbReference type="SUPFAM" id="SSF52540">
    <property type="entry name" value="P-loop containing nucleoside triphosphate hydrolases"/>
    <property type="match status" value="1"/>
</dbReference>
<evidence type="ECO:0008006" key="7">
    <source>
        <dbReference type="Google" id="ProtNLM"/>
    </source>
</evidence>
<keyword evidence="1" id="KW-0677">Repeat</keyword>
<dbReference type="Pfam" id="PF24883">
    <property type="entry name" value="NPHP3_N"/>
    <property type="match status" value="1"/>
</dbReference>
<feature type="domain" description="Nucleoside phosphorylase" evidence="3">
    <location>
        <begin position="1291"/>
        <end position="1570"/>
    </location>
</feature>
<keyword evidence="6" id="KW-1185">Reference proteome</keyword>
<dbReference type="Proteomes" id="UP000782241">
    <property type="component" value="Unassembled WGS sequence"/>
</dbReference>
<dbReference type="Gene3D" id="3.40.50.300">
    <property type="entry name" value="P-loop containing nucleotide triphosphate hydrolases"/>
    <property type="match status" value="1"/>
</dbReference>
<dbReference type="Gene3D" id="3.40.50.1580">
    <property type="entry name" value="Nucleoside phosphorylase domain"/>
    <property type="match status" value="1"/>
</dbReference>
<dbReference type="Pfam" id="PF01048">
    <property type="entry name" value="PNP_UDP_1"/>
    <property type="match status" value="1"/>
</dbReference>
<dbReference type="GO" id="GO:0009116">
    <property type="term" value="P:nucleoside metabolic process"/>
    <property type="evidence" value="ECO:0007669"/>
    <property type="project" value="InterPro"/>
</dbReference>
<dbReference type="SUPFAM" id="SSF53167">
    <property type="entry name" value="Purine and uridine phosphorylases"/>
    <property type="match status" value="1"/>
</dbReference>
<name>A0A9P7GQE4_9HYPO</name>
<dbReference type="GO" id="GO:0003824">
    <property type="term" value="F:catalytic activity"/>
    <property type="evidence" value="ECO:0007669"/>
    <property type="project" value="InterPro"/>
</dbReference>
<feature type="region of interest" description="Disordered" evidence="2">
    <location>
        <begin position="1214"/>
        <end position="1272"/>
    </location>
</feature>
<accession>A0A9P7GQE4</accession>
<gene>
    <name evidence="5" type="ORF">KAF25_005851</name>
</gene>
<dbReference type="InterPro" id="IPR027417">
    <property type="entry name" value="P-loop_NTPase"/>
</dbReference>
<evidence type="ECO:0000313" key="5">
    <source>
        <dbReference type="EMBL" id="KAG5654894.1"/>
    </source>
</evidence>
<evidence type="ECO:0000256" key="2">
    <source>
        <dbReference type="SAM" id="MobiDB-lite"/>
    </source>
</evidence>
<sequence length="1609" mass="179872">MQLSPLARRLSFTDDSELKGYQVELESWANDIRAEIIPLLPKTHFEESFHNVPIASHSESNQKNLEHRIRMLDKCSTYNYQAACRQILKRETTNWIAVQPEYRNFITCNEPLTLFCLGKAGSGKSVTLANMAQHLGLDQRGEALICYFFCRWDEPESVQARTILGSLARQLLYASPEALVPEDLTTTDRQLFDTTKILQVLNSTLQRAKKSFIVLDGLDECNDTQRDKVIASLQELQTLYPVTICLSLRLGIGYTLAERLWGQFQKPAVIEVIAHNDSMERFIDDELQHRLGSQELAVGDPALLLEIRDALLKRAQGNFVWVDMQIRSLCEQMTDYAIRKVLDSLSQIEPAAINPESLQDMQHAPTAPFTDSAYVSASFPASSRMPKNDSLDSTEEVSDDLATEYSYDSRKLLKAFALKVGFGGPTQMHKDLMAFVHKHRSEIAEAFIRIYFDRADEVVEREDQSACMNLQERMDLWEKNEETEQIPLEEELEGLGLLEVTESEEAVECWLTAYREFAPNTEAYSWLLTQLQREFRFASESGVIRIIRDQVLSSLPSPRRISRSMPSQSCSARFHIDWDLLGFFEAQRYSSSPEQVLPGVITLTGTSCDAQAMTCAQYMNQTWPLTGNRVLQLLREVLQQEQGHSHSCQLPDGTTLTVCTMESKVMAQATGVAASISETAEQLAWLGATLRTSQRQNGLTYCTSSIKVTHQNGTRQQDFNLDLPSADIVCEITFETDSVPAPGSFANGQCWHDIFKNPTIAQGYPILRRTKINTGLEIPLNIMVGLARAQRIDRFNGRVYIKGFSTMLVPTKLDQGMMYWHLIHKQDGGRISYLDDDLDREDLVVSLNLTHVRHVLGWCSEAKFYAGSALAHYNIAHSELPKPHAECALAATLVSLGKMVTGGSRYELGIKDTPVHIARNGYISQLKWISTKFVLFWDEQDKRGWLINGTSALLHVVRASLVYDSTDKFRSAFLFKSGDLRESPKPFTPDSAIDMLIDSKNLRLNLYPEKDGHIVFKDRVDQFYNLLEKMLDHQTDITRHNGGSLMGKPRKFLEGWDFKDLATSRDPLHPRVASIHAAGKGWVDLMRALHAVTLIGRDFGEILRPVNANVCRYWATLPKQRWLISSCVSDLESVVRDNRVCNDEHAHLSDELIWHTPTTSMACQCVAKDHTDPIQTIVPSALSYKIHPRECPLNLEGNGAVVFGRNQGFPLVWGDTGHPLLGPPQGQAFKPTPDDDRDSGIGRSFASSRSEGRASALERSGTPHSTMSMSESLKVTMRSEGQIYGRNQYTAGILCALPIEMKAIRALFDERHQSPTGILGDENQYVLGQMAQHMVVATSLPAGEYGTNAAASAISDMMRSFLSLQFCLLVGVAGGAPSEENDIWLGDVVVSLPTRVFPGVIQYDLGKEKSGSEFELTGVLQRPPRVLTNAISKLRSDPDLGINPLDPHITKIINSLPTYGSPGPELDILFKTPCSQKNCTDGCSHLEQRLPRLTTEPRIHYGLIASGNRVVKDAVLRDQLQRQYGMLCFEMEAAGVMNRANCLVIRGICDYCDAQKNKDWQSYAAATAAAYAKLLLGAVAVNEDTSGSNLRGDNGPMPKRRKVEAGYVD</sequence>
<evidence type="ECO:0000259" key="4">
    <source>
        <dbReference type="Pfam" id="PF24883"/>
    </source>
</evidence>
<feature type="domain" description="Nephrocystin 3-like N-terminal" evidence="4">
    <location>
        <begin position="92"/>
        <end position="238"/>
    </location>
</feature>
<dbReference type="InterPro" id="IPR035994">
    <property type="entry name" value="Nucleoside_phosphorylase_sf"/>
</dbReference>
<comment type="caution">
    <text evidence="5">The sequence shown here is derived from an EMBL/GenBank/DDBJ whole genome shotgun (WGS) entry which is preliminary data.</text>
</comment>